<dbReference type="GO" id="GO:0006508">
    <property type="term" value="P:proteolysis"/>
    <property type="evidence" value="ECO:0007669"/>
    <property type="project" value="UniProtKB-KW"/>
</dbReference>
<evidence type="ECO:0000313" key="10">
    <source>
        <dbReference type="Proteomes" id="UP000786811"/>
    </source>
</evidence>
<organism evidence="9 10">
    <name type="scientific">Cotesia congregata</name>
    <name type="common">Parasitoid wasp</name>
    <name type="synonym">Apanteles congregatus</name>
    <dbReference type="NCBI Taxonomy" id="51543"/>
    <lineage>
        <taxon>Eukaryota</taxon>
        <taxon>Metazoa</taxon>
        <taxon>Ecdysozoa</taxon>
        <taxon>Arthropoda</taxon>
        <taxon>Hexapoda</taxon>
        <taxon>Insecta</taxon>
        <taxon>Pterygota</taxon>
        <taxon>Neoptera</taxon>
        <taxon>Endopterygota</taxon>
        <taxon>Hymenoptera</taxon>
        <taxon>Apocrita</taxon>
        <taxon>Ichneumonoidea</taxon>
        <taxon>Braconidae</taxon>
        <taxon>Microgastrinae</taxon>
        <taxon>Cotesia</taxon>
    </lineage>
</organism>
<reference evidence="9" key="1">
    <citation type="submission" date="2021-04" db="EMBL/GenBank/DDBJ databases">
        <authorList>
            <person name="Chebbi M.A.C M."/>
        </authorList>
    </citation>
    <scope>NUCLEOTIDE SEQUENCE</scope>
</reference>
<keyword evidence="10" id="KW-1185">Reference proteome</keyword>
<keyword evidence="5 7" id="KW-0378">Hydrolase</keyword>
<dbReference type="EC" id="3.4.16.-" evidence="7"/>
<accession>A0A8J2MKP1</accession>
<evidence type="ECO:0000256" key="8">
    <source>
        <dbReference type="SAM" id="SignalP"/>
    </source>
</evidence>
<feature type="non-terminal residue" evidence="9">
    <location>
        <position position="1"/>
    </location>
</feature>
<sequence length="434" mass="49732">MLFSWIAVFLQYCLIHESNQVGRTGFGPGNQDWGYVTVRPGAYMFWWLYYVNPTTVSLENSNPFNKPLIVWLQGGPGESGTGYGNFNEIGPLDINLKRRNYTWINDYNVLFIDNPVGTGFSYVDTIQMMAQNLTQVGHDLVALMKVFLEKIPQFKNVPTHIVGESYGGNMAVQFAHLWFQAQKYRTIISNLKGIALGDAPISFKETVKCTAPYLLNLIESIAQKTLKLLNEEQWSEAMKSHSLTYATINNLSAEISMYNILQPKKLTISDSHKYFTSLRSTIKEVNVDSQIQIIMEHAVKRRLEIDHSRNYTLFSDVVWDVLSSQLMKPTERIVEKLLNETNLKIFVYTGQLDLIVPTPSTISWVENLKWTYAEEWNNAIRVPFTVDNIIEGYVKEYKNFKLYWIDRSGHSAAKDNPYAINAMLQDLTSIITPN</sequence>
<dbReference type="Pfam" id="PF00450">
    <property type="entry name" value="Peptidase_S10"/>
    <property type="match status" value="1"/>
</dbReference>
<dbReference type="PRINTS" id="PR00724">
    <property type="entry name" value="CRBOXYPTASEC"/>
</dbReference>
<dbReference type="InterPro" id="IPR018202">
    <property type="entry name" value="Ser_caboxypep_ser_AS"/>
</dbReference>
<dbReference type="InterPro" id="IPR029058">
    <property type="entry name" value="AB_hydrolase_fold"/>
</dbReference>
<comment type="caution">
    <text evidence="9">The sequence shown here is derived from an EMBL/GenBank/DDBJ whole genome shotgun (WGS) entry which is preliminary data.</text>
</comment>
<protein>
    <recommendedName>
        <fullName evidence="7">Carboxypeptidase</fullName>
        <ecNumber evidence="7">3.4.16.-</ecNumber>
    </recommendedName>
</protein>
<evidence type="ECO:0000256" key="7">
    <source>
        <dbReference type="RuleBase" id="RU361156"/>
    </source>
</evidence>
<feature type="chain" id="PRO_5035275190" description="Carboxypeptidase" evidence="8">
    <location>
        <begin position="16"/>
        <end position="434"/>
    </location>
</feature>
<name>A0A8J2MKP1_COTCN</name>
<dbReference type="GO" id="GO:0004185">
    <property type="term" value="F:serine-type carboxypeptidase activity"/>
    <property type="evidence" value="ECO:0007669"/>
    <property type="project" value="UniProtKB-UniRule"/>
</dbReference>
<evidence type="ECO:0000256" key="1">
    <source>
        <dbReference type="ARBA" id="ARBA00009431"/>
    </source>
</evidence>
<dbReference type="EMBL" id="CAJNRD030001120">
    <property type="protein sequence ID" value="CAG5092713.1"/>
    <property type="molecule type" value="Genomic_DNA"/>
</dbReference>
<dbReference type="Gene3D" id="3.40.50.1820">
    <property type="entry name" value="alpha/beta hydrolase"/>
    <property type="match status" value="1"/>
</dbReference>
<proteinExistence type="inferred from homology"/>
<evidence type="ECO:0000256" key="4">
    <source>
        <dbReference type="ARBA" id="ARBA00022729"/>
    </source>
</evidence>
<evidence type="ECO:0000256" key="5">
    <source>
        <dbReference type="ARBA" id="ARBA00022801"/>
    </source>
</evidence>
<comment type="similarity">
    <text evidence="1 7">Belongs to the peptidase S10 family.</text>
</comment>
<keyword evidence="2 7" id="KW-0121">Carboxypeptidase</keyword>
<dbReference type="PANTHER" id="PTHR11802:SF3">
    <property type="entry name" value="RETINOID-INDUCIBLE SERINE CARBOXYPEPTIDASE"/>
    <property type="match status" value="1"/>
</dbReference>
<keyword evidence="4 8" id="KW-0732">Signal</keyword>
<dbReference type="PANTHER" id="PTHR11802">
    <property type="entry name" value="SERINE PROTEASE FAMILY S10 SERINE CARBOXYPEPTIDASE"/>
    <property type="match status" value="1"/>
</dbReference>
<dbReference type="SUPFAM" id="SSF53474">
    <property type="entry name" value="alpha/beta-Hydrolases"/>
    <property type="match status" value="1"/>
</dbReference>
<evidence type="ECO:0000256" key="2">
    <source>
        <dbReference type="ARBA" id="ARBA00022645"/>
    </source>
</evidence>
<keyword evidence="3 7" id="KW-0645">Protease</keyword>
<gene>
    <name evidence="9" type="ORF">HICCMSTLAB_LOCUS6333</name>
</gene>
<dbReference type="InterPro" id="IPR001563">
    <property type="entry name" value="Peptidase_S10"/>
</dbReference>
<dbReference type="Proteomes" id="UP000786811">
    <property type="component" value="Unassembled WGS sequence"/>
</dbReference>
<keyword evidence="6" id="KW-0325">Glycoprotein</keyword>
<evidence type="ECO:0000313" key="9">
    <source>
        <dbReference type="EMBL" id="CAG5092713.1"/>
    </source>
</evidence>
<dbReference type="OrthoDB" id="443318at2759"/>
<dbReference type="PROSITE" id="PS00131">
    <property type="entry name" value="CARBOXYPEPT_SER_SER"/>
    <property type="match status" value="1"/>
</dbReference>
<evidence type="ECO:0000256" key="3">
    <source>
        <dbReference type="ARBA" id="ARBA00022670"/>
    </source>
</evidence>
<evidence type="ECO:0000256" key="6">
    <source>
        <dbReference type="ARBA" id="ARBA00023180"/>
    </source>
</evidence>
<dbReference type="AlphaFoldDB" id="A0A8J2MKP1"/>
<feature type="signal peptide" evidence="8">
    <location>
        <begin position="1"/>
        <end position="15"/>
    </location>
</feature>